<dbReference type="PROSITE" id="PS51375">
    <property type="entry name" value="PPR"/>
    <property type="match status" value="13"/>
</dbReference>
<name>A0A8X7S3A1_BRACI</name>
<dbReference type="NCBIfam" id="TIGR00756">
    <property type="entry name" value="PPR"/>
    <property type="match status" value="12"/>
</dbReference>
<accession>A0A8X7S3A1</accession>
<dbReference type="PANTHER" id="PTHR47938">
    <property type="entry name" value="RESPIRATORY COMPLEX I CHAPERONE (CIA84), PUTATIVE (AFU_ORTHOLOGUE AFUA_2G06020)-RELATED"/>
    <property type="match status" value="1"/>
</dbReference>
<dbReference type="AlphaFoldDB" id="A0A8X7S3A1"/>
<feature type="repeat" description="PPR" evidence="3">
    <location>
        <begin position="649"/>
        <end position="683"/>
    </location>
</feature>
<reference evidence="4 5" key="1">
    <citation type="submission" date="2020-02" db="EMBL/GenBank/DDBJ databases">
        <authorList>
            <person name="Ma Q."/>
            <person name="Huang Y."/>
            <person name="Song X."/>
            <person name="Pei D."/>
        </authorList>
    </citation>
    <scope>NUCLEOTIDE SEQUENCE [LARGE SCALE GENOMIC DNA]</scope>
    <source>
        <strain evidence="4">Sxm20200214</strain>
        <tissue evidence="4">Leaf</tissue>
    </source>
</reference>
<comment type="similarity">
    <text evidence="1">Belongs to the PPR family. P subfamily.</text>
</comment>
<dbReference type="Proteomes" id="UP000886595">
    <property type="component" value="Unassembled WGS sequence"/>
</dbReference>
<dbReference type="InterPro" id="IPR011990">
    <property type="entry name" value="TPR-like_helical_dom_sf"/>
</dbReference>
<dbReference type="Pfam" id="PF13041">
    <property type="entry name" value="PPR_2"/>
    <property type="match status" value="4"/>
</dbReference>
<dbReference type="PANTHER" id="PTHR47938:SF7">
    <property type="entry name" value="PENTACOTRIPEPTIDE-REPEAT REGION OF PRORP DOMAIN-CONTAINING PROTEIN"/>
    <property type="match status" value="1"/>
</dbReference>
<dbReference type="GO" id="GO:0003729">
    <property type="term" value="F:mRNA binding"/>
    <property type="evidence" value="ECO:0007669"/>
    <property type="project" value="TreeGrafter"/>
</dbReference>
<dbReference type="Pfam" id="PF13812">
    <property type="entry name" value="PPR_3"/>
    <property type="match status" value="1"/>
</dbReference>
<comment type="caution">
    <text evidence="4">The sequence shown here is derived from an EMBL/GenBank/DDBJ whole genome shotgun (WGS) entry which is preliminary data.</text>
</comment>
<proteinExistence type="inferred from homology"/>
<evidence type="ECO:0000256" key="2">
    <source>
        <dbReference type="ARBA" id="ARBA00022737"/>
    </source>
</evidence>
<feature type="repeat" description="PPR" evidence="3">
    <location>
        <begin position="580"/>
        <end position="614"/>
    </location>
</feature>
<organism evidence="4 5">
    <name type="scientific">Brassica carinata</name>
    <name type="common">Ethiopian mustard</name>
    <name type="synonym">Abyssinian cabbage</name>
    <dbReference type="NCBI Taxonomy" id="52824"/>
    <lineage>
        <taxon>Eukaryota</taxon>
        <taxon>Viridiplantae</taxon>
        <taxon>Streptophyta</taxon>
        <taxon>Embryophyta</taxon>
        <taxon>Tracheophyta</taxon>
        <taxon>Spermatophyta</taxon>
        <taxon>Magnoliopsida</taxon>
        <taxon>eudicotyledons</taxon>
        <taxon>Gunneridae</taxon>
        <taxon>Pentapetalae</taxon>
        <taxon>rosids</taxon>
        <taxon>malvids</taxon>
        <taxon>Brassicales</taxon>
        <taxon>Brassicaceae</taxon>
        <taxon>Brassiceae</taxon>
        <taxon>Brassica</taxon>
    </lineage>
</organism>
<dbReference type="Pfam" id="PF12854">
    <property type="entry name" value="PPR_1"/>
    <property type="match status" value="2"/>
</dbReference>
<feature type="repeat" description="PPR" evidence="3">
    <location>
        <begin position="440"/>
        <end position="474"/>
    </location>
</feature>
<feature type="repeat" description="PPR" evidence="3">
    <location>
        <begin position="270"/>
        <end position="304"/>
    </location>
</feature>
<evidence type="ECO:0000313" key="4">
    <source>
        <dbReference type="EMBL" id="KAG2299614.1"/>
    </source>
</evidence>
<evidence type="ECO:0000313" key="5">
    <source>
        <dbReference type="Proteomes" id="UP000886595"/>
    </source>
</evidence>
<sequence>MKLHPRPSFSLQSLLKSGFSPTLTSIQTFLRYLHRRHKFTTILHIYSQLDSNKLPINHTIHSIVSSAFLNLNRYEEAENFITTQISKSSLFPTTHTLDSLIHGVDDPDKSLSILKDCLHNHHNGAFPSPFTLSSLIHRFVARGEMDKAVEVLEMTTRSEKVKNFVSSSVVSGFCKIGKPELALGFFETAVNSGALVPSLVTYTTIVTALCQLGKADEVKGLVSRLEDDDKGSEFDCVFFSNWIHGVLKGGALMDALIQDRRMVEKGINRDAVSYSILIDWFSKEGSFEKAFGLLGKMIKEGIQPSLITFTAIMRGLCKRGKLKEAFTLFDRVLSMGMDVDEFVYATLIDGVCRKGDLNRAFALLGDMEQRGIQPSILTYNTVINGLCRAGRVSEADEISKGVLGDVVTYSTLLESYIKEENVDAVLEVRRRFVEARIPMDLVMCNVLLKAFLFVGAYGEAHVLYRAMPEMDLTPDGVTYTTMIEGCCKTGQIDEALEMFDELRKSSVSSSAVCYNRIIAALCKRGMFETATEVLTELCEKGLYLDINTSHTLLHSIHASGGEKGILGLVYRVEQLSSNIPLAMFNDAILLLCKSGSFDAAIEVYMVMKRKGLTVTCLSTFLKALVDNLRALDACSLVVDAGEQTLLSMDVVDYTIMVNGLCKEGFLTKALDLCTFAKQRGIVLNIITYNTLVHGLCQQGCLVEALRLFDSLEKIGLVPSHVSYGILIDSLCKEGLFLDAEKFLDTMVSKGLVPNILIYNSMIDGYCKLGRTEEAMNILSLKMMGRVTPDAFTVSSLIKGYSKKGDMEEALRVFAEFKGKSVTADFLGFLYLIKGLCTKGRMEEARSVLREMLVSEPVVELINRVDAELVESESVRSFLVELCEQGRVPQAVKILDEISSTFYLSCNKNSGSYQRLQLLNGVGEKEGHVNDFHSLHSTVSSLCSSGELKQANEFVRSVLSCMPK</sequence>
<dbReference type="Pfam" id="PF01535">
    <property type="entry name" value="PPR"/>
    <property type="match status" value="6"/>
</dbReference>
<feature type="repeat" description="PPR" evidence="3">
    <location>
        <begin position="789"/>
        <end position="823"/>
    </location>
</feature>
<keyword evidence="2" id="KW-0677">Repeat</keyword>
<evidence type="ECO:0000256" key="1">
    <source>
        <dbReference type="ARBA" id="ARBA00007626"/>
    </source>
</evidence>
<dbReference type="InterPro" id="IPR002885">
    <property type="entry name" value="PPR_rpt"/>
</dbReference>
<feature type="repeat" description="PPR" evidence="3">
    <location>
        <begin position="340"/>
        <end position="374"/>
    </location>
</feature>
<feature type="repeat" description="PPR" evidence="3">
    <location>
        <begin position="754"/>
        <end position="788"/>
    </location>
</feature>
<dbReference type="OrthoDB" id="185373at2759"/>
<feature type="repeat" description="PPR" evidence="3">
    <location>
        <begin position="684"/>
        <end position="718"/>
    </location>
</feature>
<feature type="repeat" description="PPR" evidence="3">
    <location>
        <begin position="405"/>
        <end position="439"/>
    </location>
</feature>
<evidence type="ECO:0000256" key="3">
    <source>
        <dbReference type="PROSITE-ProRule" id="PRU00708"/>
    </source>
</evidence>
<keyword evidence="5" id="KW-1185">Reference proteome</keyword>
<dbReference type="EMBL" id="JAAMPC010000008">
    <property type="protein sequence ID" value="KAG2299614.1"/>
    <property type="molecule type" value="Genomic_DNA"/>
</dbReference>
<gene>
    <name evidence="4" type="ORF">Bca52824_036086</name>
</gene>
<feature type="repeat" description="PPR" evidence="3">
    <location>
        <begin position="510"/>
        <end position="544"/>
    </location>
</feature>
<protein>
    <submittedName>
        <fullName evidence="4">Uncharacterized protein</fullName>
    </submittedName>
</protein>
<dbReference type="Gene3D" id="1.25.40.10">
    <property type="entry name" value="Tetratricopeptide repeat domain"/>
    <property type="match status" value="7"/>
</dbReference>
<feature type="repeat" description="PPR" evidence="3">
    <location>
        <begin position="305"/>
        <end position="339"/>
    </location>
</feature>
<feature type="repeat" description="PPR" evidence="3">
    <location>
        <begin position="475"/>
        <end position="509"/>
    </location>
</feature>
<feature type="repeat" description="PPR" evidence="3">
    <location>
        <begin position="719"/>
        <end position="753"/>
    </location>
</feature>